<name>A0AAW0FRV4_9APHY</name>
<feature type="compositionally biased region" description="Low complexity" evidence="1">
    <location>
        <begin position="137"/>
        <end position="159"/>
    </location>
</feature>
<feature type="compositionally biased region" description="Acidic residues" evidence="1">
    <location>
        <begin position="184"/>
        <end position="195"/>
    </location>
</feature>
<dbReference type="Proteomes" id="UP001385951">
    <property type="component" value="Unassembled WGS sequence"/>
</dbReference>
<feature type="region of interest" description="Disordered" evidence="1">
    <location>
        <begin position="127"/>
        <end position="245"/>
    </location>
</feature>
<dbReference type="AlphaFoldDB" id="A0AAW0FRV4"/>
<feature type="region of interest" description="Disordered" evidence="1">
    <location>
        <begin position="73"/>
        <end position="115"/>
    </location>
</feature>
<proteinExistence type="predicted"/>
<protein>
    <submittedName>
        <fullName evidence="2">Uncharacterized protein</fullName>
    </submittedName>
</protein>
<feature type="compositionally biased region" description="Polar residues" evidence="1">
    <location>
        <begin position="127"/>
        <end position="136"/>
    </location>
</feature>
<evidence type="ECO:0000313" key="2">
    <source>
        <dbReference type="EMBL" id="KAK7683511.1"/>
    </source>
</evidence>
<keyword evidence="3" id="KW-1185">Reference proteome</keyword>
<evidence type="ECO:0000313" key="3">
    <source>
        <dbReference type="Proteomes" id="UP001385951"/>
    </source>
</evidence>
<gene>
    <name evidence="2" type="ORF">QCA50_013345</name>
</gene>
<accession>A0AAW0FRV4</accession>
<dbReference type="EMBL" id="JASBNA010000030">
    <property type="protein sequence ID" value="KAK7683511.1"/>
    <property type="molecule type" value="Genomic_DNA"/>
</dbReference>
<reference evidence="2 3" key="1">
    <citation type="submission" date="2022-09" db="EMBL/GenBank/DDBJ databases">
        <authorList>
            <person name="Palmer J.M."/>
        </authorList>
    </citation>
    <scope>NUCLEOTIDE SEQUENCE [LARGE SCALE GENOMIC DNA]</scope>
    <source>
        <strain evidence="2 3">DSM 7382</strain>
    </source>
</reference>
<feature type="compositionally biased region" description="Basic and acidic residues" evidence="1">
    <location>
        <begin position="76"/>
        <end position="87"/>
    </location>
</feature>
<organism evidence="2 3">
    <name type="scientific">Cerrena zonata</name>
    <dbReference type="NCBI Taxonomy" id="2478898"/>
    <lineage>
        <taxon>Eukaryota</taxon>
        <taxon>Fungi</taxon>
        <taxon>Dikarya</taxon>
        <taxon>Basidiomycota</taxon>
        <taxon>Agaricomycotina</taxon>
        <taxon>Agaricomycetes</taxon>
        <taxon>Polyporales</taxon>
        <taxon>Cerrenaceae</taxon>
        <taxon>Cerrena</taxon>
    </lineage>
</organism>
<feature type="compositionally biased region" description="Low complexity" evidence="1">
    <location>
        <begin position="167"/>
        <end position="178"/>
    </location>
</feature>
<evidence type="ECO:0000256" key="1">
    <source>
        <dbReference type="SAM" id="MobiDB-lite"/>
    </source>
</evidence>
<sequence>MSSGFNPTRARAPHRQQADHICNRNDGTCTCRRHPYAMTPTTSTTTTNGMRLLSPLPDFVVGSSRDIFYKPIPQYERTREMQPRRGDSPGVVDYTHQRTSSSAPIPIPRRQPPRTNRANAYELLDGYTSNNTYDTGTVSYTPPSLTSSTPSTSWDSVSSFGMPRTPPSSRFAFPPSSADKSPDNDELAEMEGDDNIFDRRDTGYDEGLDMSVSGRPWGERVQPPAAPRLRTIPLPPVTTVYKPRR</sequence>
<comment type="caution">
    <text evidence="2">The sequence shown here is derived from an EMBL/GenBank/DDBJ whole genome shotgun (WGS) entry which is preliminary data.</text>
</comment>